<dbReference type="Proteomes" id="UP000215509">
    <property type="component" value="Unassembled WGS sequence"/>
</dbReference>
<protein>
    <recommendedName>
        <fullName evidence="1">Copper amine oxidase-like N-terminal domain-containing protein</fullName>
    </recommendedName>
</protein>
<dbReference type="Pfam" id="PF07833">
    <property type="entry name" value="Cu_amine_oxidN1"/>
    <property type="match status" value="1"/>
</dbReference>
<gene>
    <name evidence="2" type="ORF">CF651_31465</name>
</gene>
<dbReference type="EMBL" id="NMQW01000079">
    <property type="protein sequence ID" value="OXM82355.1"/>
    <property type="molecule type" value="Genomic_DNA"/>
</dbReference>
<dbReference type="InterPro" id="IPR012854">
    <property type="entry name" value="Cu_amine_oxidase-like_N"/>
</dbReference>
<dbReference type="InterPro" id="IPR036582">
    <property type="entry name" value="Mao_N_sf"/>
</dbReference>
<accession>A0A229UG45</accession>
<dbReference type="SUPFAM" id="SSF55383">
    <property type="entry name" value="Copper amine oxidase, domain N"/>
    <property type="match status" value="1"/>
</dbReference>
<evidence type="ECO:0000313" key="2">
    <source>
        <dbReference type="EMBL" id="OXM82355.1"/>
    </source>
</evidence>
<dbReference type="OrthoDB" id="2588665at2"/>
<dbReference type="AlphaFoldDB" id="A0A229UG45"/>
<comment type="caution">
    <text evidence="2">The sequence shown here is derived from an EMBL/GenBank/DDBJ whole genome shotgun (WGS) entry which is preliminary data.</text>
</comment>
<reference evidence="2 3" key="1">
    <citation type="submission" date="2017-07" db="EMBL/GenBank/DDBJ databases">
        <title>Genome sequencing and assembly of Paenibacillus rigui.</title>
        <authorList>
            <person name="Mayilraj S."/>
        </authorList>
    </citation>
    <scope>NUCLEOTIDE SEQUENCE [LARGE SCALE GENOMIC DNA]</scope>
    <source>
        <strain evidence="2 3">JCM 16352</strain>
    </source>
</reference>
<dbReference type="InterPro" id="IPR025453">
    <property type="entry name" value="DUF4309"/>
</dbReference>
<evidence type="ECO:0000313" key="3">
    <source>
        <dbReference type="Proteomes" id="UP000215509"/>
    </source>
</evidence>
<organism evidence="2 3">
    <name type="scientific">Paenibacillus rigui</name>
    <dbReference type="NCBI Taxonomy" id="554312"/>
    <lineage>
        <taxon>Bacteria</taxon>
        <taxon>Bacillati</taxon>
        <taxon>Bacillota</taxon>
        <taxon>Bacilli</taxon>
        <taxon>Bacillales</taxon>
        <taxon>Paenibacillaceae</taxon>
        <taxon>Paenibacillus</taxon>
    </lineage>
</organism>
<feature type="domain" description="Copper amine oxidase-like N-terminal" evidence="1">
    <location>
        <begin position="91"/>
        <end position="156"/>
    </location>
</feature>
<dbReference type="Pfam" id="PF14172">
    <property type="entry name" value="DUF4309"/>
    <property type="match status" value="1"/>
</dbReference>
<evidence type="ECO:0000259" key="1">
    <source>
        <dbReference type="Pfam" id="PF07833"/>
    </source>
</evidence>
<name>A0A229UG45_9BACL</name>
<sequence>MRKIQDKNECNIRFPDNCLTSKAEVSSHSDNFLRLRGGIVNKRRINKERMDETYGSSPTSTGVERIDMEGLLLKKFLLGLLCGTALTTATAAAYSSDTVQAYLFPAKYVIDGQPQSLDKDYATLNYEGHAYVPARWVAESLGRLVKYDQDSRTIAIDQTSLSKKLVLDPDFLSYAAKGQIRGIEFGIDTPKETVLKQWGEPHKTGTWQVPYSAWFDYYYFFANPGERVSGIRVGGNSIPYTVDEVKKALGKPRNEGINDVENGWYLFYEAGAYQIFFNADDEHGAVRSLTLKSS</sequence>
<keyword evidence="3" id="KW-1185">Reference proteome</keyword>
<proteinExistence type="predicted"/>